<organism evidence="1 2">
    <name type="scientific">Virgibacillus massiliensis</name>
    <dbReference type="NCBI Taxonomy" id="1462526"/>
    <lineage>
        <taxon>Bacteria</taxon>
        <taxon>Bacillati</taxon>
        <taxon>Bacillota</taxon>
        <taxon>Bacilli</taxon>
        <taxon>Bacillales</taxon>
        <taxon>Bacillaceae</taxon>
        <taxon>Virgibacillus</taxon>
    </lineage>
</organism>
<dbReference type="AlphaFoldDB" id="A0A024Q9W6"/>
<dbReference type="Proteomes" id="UP000028875">
    <property type="component" value="Unassembled WGS sequence"/>
</dbReference>
<accession>A0A024Q9W6</accession>
<dbReference type="RefSeq" id="WP_021289146.1">
    <property type="nucleotide sequence ID" value="NZ_BNER01000003.1"/>
</dbReference>
<protein>
    <submittedName>
        <fullName evidence="1">Uncharacterized protein</fullName>
    </submittedName>
</protein>
<name>A0A024Q9W6_9BACI</name>
<evidence type="ECO:0000313" key="1">
    <source>
        <dbReference type="EMBL" id="CDQ38965.1"/>
    </source>
</evidence>
<keyword evidence="2" id="KW-1185">Reference proteome</keyword>
<gene>
    <name evidence="1" type="ORF">BN990_01245</name>
</gene>
<proteinExistence type="predicted"/>
<comment type="caution">
    <text evidence="1">The sequence shown here is derived from an EMBL/GenBank/DDBJ whole genome shotgun (WGS) entry which is preliminary data.</text>
</comment>
<evidence type="ECO:0000313" key="2">
    <source>
        <dbReference type="Proteomes" id="UP000028875"/>
    </source>
</evidence>
<dbReference type="EMBL" id="CCDP010000001">
    <property type="protein sequence ID" value="CDQ38965.1"/>
    <property type="molecule type" value="Genomic_DNA"/>
</dbReference>
<sequence length="74" mass="9004">MQAESEDKKERGIHVYPHKTSACQIPYHQKQICYLASVVYHERYQCNCYSFYKGREYWIGAQMNWLDTYLKNME</sequence>
<reference evidence="2" key="2">
    <citation type="submission" date="2014-05" db="EMBL/GenBank/DDBJ databases">
        <title>Draft genome sequence of Virgibacillus massiliensis Vm-5.</title>
        <authorList>
            <person name="Khelaifia S."/>
            <person name="Croce O."/>
            <person name="Lagier J.C."/>
            <person name="Raoult D."/>
        </authorList>
    </citation>
    <scope>NUCLEOTIDE SEQUENCE [LARGE SCALE GENOMIC DNA]</scope>
    <source>
        <strain evidence="2">Vm-5</strain>
    </source>
</reference>
<reference evidence="1 2" key="1">
    <citation type="submission" date="2014-03" db="EMBL/GenBank/DDBJ databases">
        <authorList>
            <person name="Urmite Genomes U."/>
        </authorList>
    </citation>
    <scope>NUCLEOTIDE SEQUENCE [LARGE SCALE GENOMIC DNA]</scope>
    <source>
        <strain evidence="1 2">Vm-5</strain>
    </source>
</reference>